<organism evidence="8">
    <name type="scientific">freshwater metagenome</name>
    <dbReference type="NCBI Taxonomy" id="449393"/>
    <lineage>
        <taxon>unclassified sequences</taxon>
        <taxon>metagenomes</taxon>
        <taxon>ecological metagenomes</taxon>
    </lineage>
</organism>
<feature type="compositionally biased region" description="Polar residues" evidence="6">
    <location>
        <begin position="103"/>
        <end position="112"/>
    </location>
</feature>
<evidence type="ECO:0000313" key="8">
    <source>
        <dbReference type="EMBL" id="CAB5026047.1"/>
    </source>
</evidence>
<accession>A0A6J7RBC1</accession>
<dbReference type="GO" id="GO:0071897">
    <property type="term" value="P:DNA biosynthetic process"/>
    <property type="evidence" value="ECO:0007669"/>
    <property type="project" value="UniProtKB-KW"/>
</dbReference>
<dbReference type="AlphaFoldDB" id="A0A6J7RBC1"/>
<feature type="region of interest" description="Disordered" evidence="6">
    <location>
        <begin position="93"/>
        <end position="130"/>
    </location>
</feature>
<name>A0A6J7RBC1_9ZZZZ</name>
<keyword evidence="4" id="KW-0547">Nucleotide-binding</keyword>
<dbReference type="InterPro" id="IPR024434">
    <property type="entry name" value="TSCPD_dom"/>
</dbReference>
<evidence type="ECO:0000256" key="6">
    <source>
        <dbReference type="SAM" id="MobiDB-lite"/>
    </source>
</evidence>
<dbReference type="GO" id="GO:0004748">
    <property type="term" value="F:ribonucleoside-diphosphate reductase activity, thioredoxin disulfide as acceptor"/>
    <property type="evidence" value="ECO:0007669"/>
    <property type="project" value="UniProtKB-EC"/>
</dbReference>
<proteinExistence type="inferred from homology"/>
<sequence>MFLKVAKQGSTLSGVMDAFAIAMSLGLQYGVPLRAFIEKFTSMRFEPAGITDDPDIRFATSLVDYIFRRLAVEYISPEERADMGIFTVDERSQPTLPGVEEATTPNLMSTNPLPLEDQAPSAALRSPERPAARQSEMVICSVCGDIMQRAGSCHACPSCGATSGCS</sequence>
<feature type="domain" description="TSCPD" evidence="7">
    <location>
        <begin position="2"/>
        <end position="72"/>
    </location>
</feature>
<dbReference type="GO" id="GO:0000166">
    <property type="term" value="F:nucleotide binding"/>
    <property type="evidence" value="ECO:0007669"/>
    <property type="project" value="UniProtKB-KW"/>
</dbReference>
<protein>
    <recommendedName>
        <fullName evidence="2">ribonucleoside-diphosphate reductase</fullName>
        <ecNumber evidence="2">1.17.4.1</ecNumber>
    </recommendedName>
</protein>
<evidence type="ECO:0000256" key="1">
    <source>
        <dbReference type="ARBA" id="ARBA00007405"/>
    </source>
</evidence>
<comment type="catalytic activity">
    <reaction evidence="5">
        <text>a 2'-deoxyribonucleoside 5'-diphosphate + [thioredoxin]-disulfide + H2O = a ribonucleoside 5'-diphosphate + [thioredoxin]-dithiol</text>
        <dbReference type="Rhea" id="RHEA:23252"/>
        <dbReference type="Rhea" id="RHEA-COMP:10698"/>
        <dbReference type="Rhea" id="RHEA-COMP:10700"/>
        <dbReference type="ChEBI" id="CHEBI:15377"/>
        <dbReference type="ChEBI" id="CHEBI:29950"/>
        <dbReference type="ChEBI" id="CHEBI:50058"/>
        <dbReference type="ChEBI" id="CHEBI:57930"/>
        <dbReference type="ChEBI" id="CHEBI:73316"/>
        <dbReference type="EC" id="1.17.4.1"/>
    </reaction>
</comment>
<evidence type="ECO:0000256" key="5">
    <source>
        <dbReference type="ARBA" id="ARBA00047754"/>
    </source>
</evidence>
<keyword evidence="3" id="KW-0237">DNA synthesis</keyword>
<evidence type="ECO:0000256" key="2">
    <source>
        <dbReference type="ARBA" id="ARBA00012274"/>
    </source>
</evidence>
<dbReference type="Pfam" id="PF12637">
    <property type="entry name" value="TSCPD"/>
    <property type="match status" value="1"/>
</dbReference>
<gene>
    <name evidence="8" type="ORF">UFOPK4121_00962</name>
</gene>
<comment type="similarity">
    <text evidence="1">Belongs to the ribonucleoside diphosphate reductase class-2 family.</text>
</comment>
<evidence type="ECO:0000256" key="3">
    <source>
        <dbReference type="ARBA" id="ARBA00022634"/>
    </source>
</evidence>
<reference evidence="8" key="1">
    <citation type="submission" date="2020-05" db="EMBL/GenBank/DDBJ databases">
        <authorList>
            <person name="Chiriac C."/>
            <person name="Salcher M."/>
            <person name="Ghai R."/>
            <person name="Kavagutti S V."/>
        </authorList>
    </citation>
    <scope>NUCLEOTIDE SEQUENCE</scope>
</reference>
<evidence type="ECO:0000259" key="7">
    <source>
        <dbReference type="Pfam" id="PF12637"/>
    </source>
</evidence>
<dbReference type="EMBL" id="CAFBPQ010000028">
    <property type="protein sequence ID" value="CAB5026047.1"/>
    <property type="molecule type" value="Genomic_DNA"/>
</dbReference>
<evidence type="ECO:0000256" key="4">
    <source>
        <dbReference type="ARBA" id="ARBA00022741"/>
    </source>
</evidence>
<dbReference type="EC" id="1.17.4.1" evidence="2"/>